<dbReference type="AlphaFoldDB" id="C0CHG1"/>
<organism evidence="2 3">
    <name type="scientific">Blautia hydrogenotrophica (strain DSM 10507 / JCM 14656 / S5a33)</name>
    <name type="common">Ruminococcus hydrogenotrophicus</name>
    <dbReference type="NCBI Taxonomy" id="476272"/>
    <lineage>
        <taxon>Bacteria</taxon>
        <taxon>Bacillati</taxon>
        <taxon>Bacillota</taxon>
        <taxon>Clostridia</taxon>
        <taxon>Lachnospirales</taxon>
        <taxon>Lachnospiraceae</taxon>
        <taxon>Blautia</taxon>
    </lineage>
</organism>
<protein>
    <submittedName>
        <fullName evidence="2">Uncharacterized protein</fullName>
    </submittedName>
</protein>
<proteinExistence type="predicted"/>
<evidence type="ECO:0000313" key="3">
    <source>
        <dbReference type="Proteomes" id="UP000003100"/>
    </source>
</evidence>
<reference evidence="2 3" key="1">
    <citation type="submission" date="2009-01" db="EMBL/GenBank/DDBJ databases">
        <authorList>
            <person name="Fulton L."/>
            <person name="Clifton S."/>
            <person name="Fulton B."/>
            <person name="Xu J."/>
            <person name="Minx P."/>
            <person name="Pepin K.H."/>
            <person name="Johnson M."/>
            <person name="Bhonagiri V."/>
            <person name="Nash W.E."/>
            <person name="Mardis E.R."/>
            <person name="Wilson R.K."/>
        </authorList>
    </citation>
    <scope>NUCLEOTIDE SEQUENCE [LARGE SCALE GENOMIC DNA]</scope>
    <source>
        <strain evidence="3">DSM 10507 / JCM 14656 / S5a33</strain>
    </source>
</reference>
<reference evidence="2 3" key="2">
    <citation type="submission" date="2009-02" db="EMBL/GenBank/DDBJ databases">
        <title>Draft genome sequence of Blautia hydrogenotrophica DSM 10507 (Ruminococcus hydrogenotrophicus DSM 10507).</title>
        <authorList>
            <person name="Sudarsanam P."/>
            <person name="Ley R."/>
            <person name="Guruge J."/>
            <person name="Turnbaugh P.J."/>
            <person name="Mahowald M."/>
            <person name="Liep D."/>
            <person name="Gordon J."/>
        </authorList>
    </citation>
    <scope>NUCLEOTIDE SEQUENCE [LARGE SCALE GENOMIC DNA]</scope>
    <source>
        <strain evidence="3">DSM 10507 / JCM 14656 / S5a33</strain>
    </source>
</reference>
<evidence type="ECO:0000313" key="2">
    <source>
        <dbReference type="EMBL" id="EEG50760.1"/>
    </source>
</evidence>
<name>C0CHG1_BLAHS</name>
<dbReference type="Proteomes" id="UP000003100">
    <property type="component" value="Unassembled WGS sequence"/>
</dbReference>
<evidence type="ECO:0000256" key="1">
    <source>
        <dbReference type="SAM" id="MobiDB-lite"/>
    </source>
</evidence>
<accession>C0CHG1</accession>
<feature type="region of interest" description="Disordered" evidence="1">
    <location>
        <begin position="15"/>
        <end position="45"/>
    </location>
</feature>
<dbReference type="EMBL" id="ACBZ01000009">
    <property type="protein sequence ID" value="EEG50760.1"/>
    <property type="molecule type" value="Genomic_DNA"/>
</dbReference>
<sequence length="45" mass="4905">MKTISYYINAPLRMRTPQKGSTPQGGVAAARKVGRASQRLRGWGS</sequence>
<keyword evidence="3" id="KW-1185">Reference proteome</keyword>
<gene>
    <name evidence="2" type="ORF">RUMHYD_00275</name>
</gene>
<comment type="caution">
    <text evidence="2">The sequence shown here is derived from an EMBL/GenBank/DDBJ whole genome shotgun (WGS) entry which is preliminary data.</text>
</comment>
<dbReference type="PATRIC" id="fig|476272.21.peg.3281"/>
<dbReference type="HOGENOM" id="CLU_3196705_0_0_9"/>